<dbReference type="InterPro" id="IPR013656">
    <property type="entry name" value="PAS_4"/>
</dbReference>
<evidence type="ECO:0000256" key="2">
    <source>
        <dbReference type="ARBA" id="ARBA00004141"/>
    </source>
</evidence>
<dbReference type="SMART" id="SM00387">
    <property type="entry name" value="HATPase_c"/>
    <property type="match status" value="1"/>
</dbReference>
<dbReference type="OrthoDB" id="434121at2"/>
<dbReference type="Gene3D" id="1.20.120.620">
    <property type="entry name" value="Backbone structure of the membrane domain of e. Coli histidine kinase receptor kdpd"/>
    <property type="match status" value="1"/>
</dbReference>
<dbReference type="PROSITE" id="PS50110">
    <property type="entry name" value="RESPONSE_REGULATORY"/>
    <property type="match status" value="1"/>
</dbReference>
<evidence type="ECO:0000256" key="12">
    <source>
        <dbReference type="ARBA" id="ARBA00023012"/>
    </source>
</evidence>
<evidence type="ECO:0000256" key="15">
    <source>
        <dbReference type="PROSITE-ProRule" id="PRU00169"/>
    </source>
</evidence>
<dbReference type="SUPFAM" id="SSF52172">
    <property type="entry name" value="CheY-like"/>
    <property type="match status" value="1"/>
</dbReference>
<evidence type="ECO:0000256" key="9">
    <source>
        <dbReference type="ARBA" id="ARBA00022777"/>
    </source>
</evidence>
<dbReference type="Pfam" id="PF01590">
    <property type="entry name" value="GAF"/>
    <property type="match status" value="1"/>
</dbReference>
<dbReference type="InterPro" id="IPR036890">
    <property type="entry name" value="HATPase_C_sf"/>
</dbReference>
<dbReference type="Pfam" id="PF08447">
    <property type="entry name" value="PAS_3"/>
    <property type="match status" value="1"/>
</dbReference>
<evidence type="ECO:0000256" key="5">
    <source>
        <dbReference type="ARBA" id="ARBA00022553"/>
    </source>
</evidence>
<evidence type="ECO:0000256" key="6">
    <source>
        <dbReference type="ARBA" id="ARBA00022679"/>
    </source>
</evidence>
<dbReference type="GO" id="GO:0005524">
    <property type="term" value="F:ATP binding"/>
    <property type="evidence" value="ECO:0007669"/>
    <property type="project" value="UniProtKB-KW"/>
</dbReference>
<comment type="similarity">
    <text evidence="3">In the N-terminal section; belongs to the phytochrome family.</text>
</comment>
<dbReference type="CDD" id="cd17580">
    <property type="entry name" value="REC_2_DhkD-like"/>
    <property type="match status" value="1"/>
</dbReference>
<evidence type="ECO:0000256" key="4">
    <source>
        <dbReference type="ARBA" id="ARBA00012438"/>
    </source>
</evidence>
<sequence>MLLSYSVALLSTTLALGIALLLGFVIAPIPTSPFFVAVMVSAWLGGLGPGLLATVLSTLAINYCCLPPPYSFAFDDPNTLVRLGAFIIASFLISGLNQARWSAIHREKRLRAASETAQRETQVVKERLGTVLSSISDGFYTLDRDWCYTYANDRYCHMVEREREQLLGENFWALFPCILGTSLESQFQQAMVEQISAGFEYLHLPWQYWYEYRVYPSPDGLTVFIADITERKQTEAEREQLLQTLAAERAQFEAVLSQMPAGVLIADAASGNLILSNEQAHQLLRYTQAIDIKLDQYLPNIPLLAYRLDGQPYAADEYPLARSLRTGETIRHEEIEIRYPDGSRIVIDTNASAVLNDRGEIISAVAVFQDITQRQHTEIALRQSEERLRVALKNAPITVFNQDLDLRYTWIENPAFGDLEGTVLGKGDRDLANPEEAAILTRIKRQVLETGIGTREECKLTHLGQEYYYDLTIEPLKETPGNVIGVTGAAIDITPLKQTELALRQSEERFRLLAERVRVIPWEVDPATGQFTYVGPQVVEILGYPLEDWYIQGFWTKQMYVRDREWVPQLCYENSLILDNYDFEYRMVAADGRIVWLYDVVNVLRQGDRPQLLRGIMIDITQRKRHEEAQQYLAQFSKALASSLDYQTILNQLAYQLVPHLADWCVVQVVQDDGSIEAVATAHSNPEKIQWADEIRQRYPINPDDPTGTPRVLRTGQSEFYPHITDELLVQSARDEEHLRLLREVGFRSAMIVPMPARGKILGTLVFVAAESARQYDPEDLAFAEELGRHAALAVDNAQLYQKAQQAQQIAERLAHRTAILQQITAAFSQALTPKQVAEVVTQRAIAAMEAKAGLLTLLIDEGKALQVIQAVGYPESILNVWSSFPTNAPVPLAETARTQNPVFIGNRELFVERYPHLAESATITQHQAWACLPLSVEDRLLGVIGLSFSQAQTFDSEDRIFMLTLAQQCAQAIARTDLYEAEQRARNAAEAANRVKDEFLAVVSHELRSPLNPILGWSKFLLNGKLDADRTQQALSAIERNARLQSELIEDLLDVSRILRGKLSLNASSVNLASTIQAAIETVRLAAEAKSIEMNAFLDPQVGRVWGDATRLQQVVWNLLSNAVKFTPPNGQIEVKLERLSDTPPQSFAQIVVADTGKGIATDFLPHVFDYFRQADSTTTRKFGGLGLGLAIVRHLVELHGGTIQVDSPGEGLGATFTVRLPLMSVQEDSPLEVAGSHFKLDLSGVRVLVVDDEADTREFVTFLLEEAGAIATTVTSAEEVLSVLAQSQPDVLLSDIGMPGIDGYMLMQRIRALPPERGGQVKAIALTAYAGKFDRHRALAAGFQQHLSKPVEPEGLIRAIAQMLHST</sequence>
<dbReference type="PROSITE" id="PS50113">
    <property type="entry name" value="PAC"/>
    <property type="match status" value="3"/>
</dbReference>
<keyword evidence="13 16" id="KW-0472">Membrane</keyword>
<dbReference type="PANTHER" id="PTHR43547">
    <property type="entry name" value="TWO-COMPONENT HISTIDINE KINASE"/>
    <property type="match status" value="1"/>
</dbReference>
<dbReference type="CDD" id="cd00130">
    <property type="entry name" value="PAS"/>
    <property type="match status" value="3"/>
</dbReference>
<dbReference type="GO" id="GO:0000155">
    <property type="term" value="F:phosphorelay sensor kinase activity"/>
    <property type="evidence" value="ECO:0007669"/>
    <property type="project" value="InterPro"/>
</dbReference>
<evidence type="ECO:0000256" key="1">
    <source>
        <dbReference type="ARBA" id="ARBA00000085"/>
    </source>
</evidence>
<accession>A0A1E5QFS6</accession>
<dbReference type="InterPro" id="IPR035965">
    <property type="entry name" value="PAS-like_dom_sf"/>
</dbReference>
<evidence type="ECO:0000259" key="17">
    <source>
        <dbReference type="PROSITE" id="PS50109"/>
    </source>
</evidence>
<dbReference type="Pfam" id="PF00072">
    <property type="entry name" value="Response_reg"/>
    <property type="match status" value="1"/>
</dbReference>
<feature type="domain" description="PAC" evidence="19">
    <location>
        <begin position="581"/>
        <end position="632"/>
    </location>
</feature>
<feature type="domain" description="PAC" evidence="19">
    <location>
        <begin position="331"/>
        <end position="383"/>
    </location>
</feature>
<comment type="catalytic activity">
    <reaction evidence="1">
        <text>ATP + protein L-histidine = ADP + protein N-phospho-L-histidine.</text>
        <dbReference type="EC" id="2.7.13.3"/>
    </reaction>
</comment>
<comment type="subcellular location">
    <subcellularLocation>
        <location evidence="2">Membrane</location>
        <topology evidence="2">Multi-pass membrane protein</topology>
    </subcellularLocation>
</comment>
<dbReference type="SMART" id="SM00065">
    <property type="entry name" value="GAF"/>
    <property type="match status" value="2"/>
</dbReference>
<evidence type="ECO:0000259" key="19">
    <source>
        <dbReference type="PROSITE" id="PS50113"/>
    </source>
</evidence>
<organism evidence="20">
    <name type="scientific">Desertifilum tharense IPPAS B-1220</name>
    <dbReference type="NCBI Taxonomy" id="1781255"/>
    <lineage>
        <taxon>Bacteria</taxon>
        <taxon>Bacillati</taxon>
        <taxon>Cyanobacteriota</taxon>
        <taxon>Cyanophyceae</taxon>
        <taxon>Desertifilales</taxon>
        <taxon>Desertifilaceae</taxon>
        <taxon>Desertifilum</taxon>
    </lineage>
</organism>
<dbReference type="NCBIfam" id="TIGR00229">
    <property type="entry name" value="sensory_box"/>
    <property type="match status" value="2"/>
</dbReference>
<dbReference type="InterPro" id="IPR036097">
    <property type="entry name" value="HisK_dim/P_sf"/>
</dbReference>
<dbReference type="RefSeq" id="WP_069968915.1">
    <property type="nucleotide sequence ID" value="NZ_CM124774.1"/>
</dbReference>
<dbReference type="CDD" id="cd16922">
    <property type="entry name" value="HATPase_EvgS-ArcB-TorS-like"/>
    <property type="match status" value="1"/>
</dbReference>
<dbReference type="FunFam" id="3.30.565.10:FF:000010">
    <property type="entry name" value="Sensor histidine kinase RcsC"/>
    <property type="match status" value="1"/>
</dbReference>
<dbReference type="SUPFAM" id="SSF55874">
    <property type="entry name" value="ATPase domain of HSP90 chaperone/DNA topoisomerase II/histidine kinase"/>
    <property type="match status" value="1"/>
</dbReference>
<dbReference type="PRINTS" id="PR00344">
    <property type="entry name" value="BCTRLSENSOR"/>
</dbReference>
<dbReference type="PANTHER" id="PTHR43547:SF2">
    <property type="entry name" value="HYBRID SIGNAL TRANSDUCTION HISTIDINE KINASE C"/>
    <property type="match status" value="1"/>
</dbReference>
<dbReference type="InterPro" id="IPR029016">
    <property type="entry name" value="GAF-like_dom_sf"/>
</dbReference>
<dbReference type="InterPro" id="IPR000014">
    <property type="entry name" value="PAS"/>
</dbReference>
<keyword evidence="8" id="KW-0547">Nucleotide-binding</keyword>
<dbReference type="InterPro" id="IPR011006">
    <property type="entry name" value="CheY-like_superfamily"/>
</dbReference>
<comment type="caution">
    <text evidence="20">The sequence shown here is derived from an EMBL/GenBank/DDBJ whole genome shotgun (WGS) entry which is preliminary data.</text>
</comment>
<dbReference type="InterPro" id="IPR003594">
    <property type="entry name" value="HATPase_dom"/>
</dbReference>
<feature type="transmembrane region" description="Helical" evidence="16">
    <location>
        <begin position="34"/>
        <end position="60"/>
    </location>
</feature>
<dbReference type="InterPro" id="IPR005467">
    <property type="entry name" value="His_kinase_dom"/>
</dbReference>
<dbReference type="SMART" id="SM00086">
    <property type="entry name" value="PAC"/>
    <property type="match status" value="2"/>
</dbReference>
<feature type="modified residue" description="4-aspartylphosphate" evidence="15">
    <location>
        <position position="1297"/>
    </location>
</feature>
<dbReference type="SUPFAM" id="SSF55781">
    <property type="entry name" value="GAF domain-like"/>
    <property type="match status" value="2"/>
</dbReference>
<keyword evidence="9" id="KW-0418">Kinase</keyword>
<dbReference type="Gene3D" id="3.30.565.10">
    <property type="entry name" value="Histidine kinase-like ATPase, C-terminal domain"/>
    <property type="match status" value="1"/>
</dbReference>
<feature type="domain" description="Histidine kinase" evidence="17">
    <location>
        <begin position="1003"/>
        <end position="1226"/>
    </location>
</feature>
<keyword evidence="6" id="KW-0808">Transferase</keyword>
<dbReference type="EC" id="2.7.13.3" evidence="4"/>
<dbReference type="STRING" id="1781255.BH720_19625"/>
<dbReference type="SMART" id="SM00091">
    <property type="entry name" value="PAS"/>
    <property type="match status" value="4"/>
</dbReference>
<dbReference type="InterPro" id="IPR013655">
    <property type="entry name" value="PAS_fold_3"/>
</dbReference>
<dbReference type="Gene3D" id="3.40.50.2300">
    <property type="match status" value="1"/>
</dbReference>
<evidence type="ECO:0000256" key="3">
    <source>
        <dbReference type="ARBA" id="ARBA00006402"/>
    </source>
</evidence>
<feature type="domain" description="PAC" evidence="19">
    <location>
        <begin position="453"/>
        <end position="505"/>
    </location>
</feature>
<dbReference type="InterPro" id="IPR025201">
    <property type="entry name" value="KdpD_TM"/>
</dbReference>
<dbReference type="InterPro" id="IPR001610">
    <property type="entry name" value="PAC"/>
</dbReference>
<dbReference type="Pfam" id="PF13493">
    <property type="entry name" value="DUF4118"/>
    <property type="match status" value="1"/>
</dbReference>
<protein>
    <recommendedName>
        <fullName evidence="14">Circadian input-output histidine kinase CikA</fullName>
        <ecNumber evidence="4">2.7.13.3</ecNumber>
    </recommendedName>
</protein>
<proteinExistence type="inferred from homology"/>
<dbReference type="GO" id="GO:0016020">
    <property type="term" value="C:membrane"/>
    <property type="evidence" value="ECO:0007669"/>
    <property type="project" value="UniProtKB-SubCell"/>
</dbReference>
<dbReference type="Gene3D" id="1.10.287.130">
    <property type="match status" value="1"/>
</dbReference>
<keyword evidence="7 16" id="KW-0812">Transmembrane</keyword>
<evidence type="ECO:0000256" key="7">
    <source>
        <dbReference type="ARBA" id="ARBA00022692"/>
    </source>
</evidence>
<name>A0A1E5QFS6_9CYAN</name>
<dbReference type="InterPro" id="IPR003018">
    <property type="entry name" value="GAF"/>
</dbReference>
<keyword evidence="5 15" id="KW-0597">Phosphoprotein</keyword>
<dbReference type="InterPro" id="IPR003661">
    <property type="entry name" value="HisK_dim/P_dom"/>
</dbReference>
<keyword evidence="10" id="KW-0067">ATP-binding</keyword>
<dbReference type="InterPro" id="IPR000700">
    <property type="entry name" value="PAS-assoc_C"/>
</dbReference>
<evidence type="ECO:0000256" key="10">
    <source>
        <dbReference type="ARBA" id="ARBA00022840"/>
    </source>
</evidence>
<dbReference type="SMART" id="SM00448">
    <property type="entry name" value="REC"/>
    <property type="match status" value="1"/>
</dbReference>
<dbReference type="FunFam" id="3.30.450.40:FF:000035">
    <property type="entry name" value="PAS sensor protein"/>
    <property type="match status" value="1"/>
</dbReference>
<evidence type="ECO:0000259" key="18">
    <source>
        <dbReference type="PROSITE" id="PS50110"/>
    </source>
</evidence>
<evidence type="ECO:0000256" key="14">
    <source>
        <dbReference type="ARBA" id="ARBA00074306"/>
    </source>
</evidence>
<dbReference type="InterPro" id="IPR038318">
    <property type="entry name" value="KdpD_sf"/>
</dbReference>
<keyword evidence="11 16" id="KW-1133">Transmembrane helix</keyword>
<dbReference type="Pfam" id="PF08448">
    <property type="entry name" value="PAS_4"/>
    <property type="match status" value="2"/>
</dbReference>
<dbReference type="EMBL" id="MJGC01000088">
    <property type="protein sequence ID" value="OEJ73444.1"/>
    <property type="molecule type" value="Genomic_DNA"/>
</dbReference>
<dbReference type="Pfam" id="PF00512">
    <property type="entry name" value="HisKA"/>
    <property type="match status" value="1"/>
</dbReference>
<dbReference type="Pfam" id="PF13185">
    <property type="entry name" value="GAF_2"/>
    <property type="match status" value="1"/>
</dbReference>
<dbReference type="SMART" id="SM00388">
    <property type="entry name" value="HisKA"/>
    <property type="match status" value="1"/>
</dbReference>
<feature type="transmembrane region" description="Helical" evidence="16">
    <location>
        <begin position="80"/>
        <end position="99"/>
    </location>
</feature>
<dbReference type="CDD" id="cd00082">
    <property type="entry name" value="HisKA"/>
    <property type="match status" value="1"/>
</dbReference>
<dbReference type="Gene3D" id="3.30.450.20">
    <property type="entry name" value="PAS domain"/>
    <property type="match status" value="4"/>
</dbReference>
<dbReference type="PROSITE" id="PS50109">
    <property type="entry name" value="HIS_KIN"/>
    <property type="match status" value="1"/>
</dbReference>
<evidence type="ECO:0000256" key="8">
    <source>
        <dbReference type="ARBA" id="ARBA00022741"/>
    </source>
</evidence>
<feature type="domain" description="Response regulatory" evidence="18">
    <location>
        <begin position="1248"/>
        <end position="1366"/>
    </location>
</feature>
<dbReference type="InterPro" id="IPR004358">
    <property type="entry name" value="Sig_transdc_His_kin-like_C"/>
</dbReference>
<keyword evidence="12" id="KW-0902">Two-component regulatory system</keyword>
<dbReference type="Gene3D" id="3.30.450.40">
    <property type="match status" value="2"/>
</dbReference>
<evidence type="ECO:0000256" key="11">
    <source>
        <dbReference type="ARBA" id="ARBA00022989"/>
    </source>
</evidence>
<dbReference type="SUPFAM" id="SSF47384">
    <property type="entry name" value="Homodimeric domain of signal transducing histidine kinase"/>
    <property type="match status" value="1"/>
</dbReference>
<evidence type="ECO:0000313" key="20">
    <source>
        <dbReference type="EMBL" id="OEJ73444.1"/>
    </source>
</evidence>
<evidence type="ECO:0000256" key="16">
    <source>
        <dbReference type="SAM" id="Phobius"/>
    </source>
</evidence>
<evidence type="ECO:0000256" key="13">
    <source>
        <dbReference type="ARBA" id="ARBA00023136"/>
    </source>
</evidence>
<dbReference type="InterPro" id="IPR001789">
    <property type="entry name" value="Sig_transdc_resp-reg_receiver"/>
</dbReference>
<reference evidence="20" key="1">
    <citation type="submission" date="2016-09" db="EMBL/GenBank/DDBJ databases">
        <title>Draft genome of thermotolerant cyanobacterium Desertifilum sp. strain IPPAS B-1220.</title>
        <authorList>
            <person name="Sinetova M.A."/>
            <person name="Bolakhan K."/>
            <person name="Zayadan B.K."/>
            <person name="Mironov K.S."/>
            <person name="Ustinova V."/>
            <person name="Kupriyanova E.V."/>
            <person name="Sidorov R.A."/>
            <person name="Skrypnik A.N."/>
            <person name="Gogoleva N.E."/>
            <person name="Gogolev Y.V."/>
            <person name="Los D.A."/>
        </authorList>
    </citation>
    <scope>NUCLEOTIDE SEQUENCE [LARGE SCALE GENOMIC DNA]</scope>
    <source>
        <strain evidence="20">IPPAS B-1220</strain>
    </source>
</reference>
<gene>
    <name evidence="20" type="ORF">BH720_19625</name>
</gene>
<dbReference type="Pfam" id="PF13426">
    <property type="entry name" value="PAS_9"/>
    <property type="match status" value="1"/>
</dbReference>
<dbReference type="SUPFAM" id="SSF55785">
    <property type="entry name" value="PYP-like sensor domain (PAS domain)"/>
    <property type="match status" value="4"/>
</dbReference>
<feature type="transmembrane region" description="Helical" evidence="16">
    <location>
        <begin position="6"/>
        <end position="27"/>
    </location>
</feature>
<dbReference type="Pfam" id="PF02518">
    <property type="entry name" value="HATPase_c"/>
    <property type="match status" value="1"/>
</dbReference>